<evidence type="ECO:0000313" key="5">
    <source>
        <dbReference type="EnsemblMetazoa" id="XP_020904289.1"/>
    </source>
</evidence>
<evidence type="ECO:0000256" key="2">
    <source>
        <dbReference type="ARBA" id="ARBA00022723"/>
    </source>
</evidence>
<dbReference type="Pfam" id="PF13359">
    <property type="entry name" value="DDE_Tnp_4"/>
    <property type="match status" value="1"/>
</dbReference>
<dbReference type="RefSeq" id="XP_020904289.1">
    <property type="nucleotide sequence ID" value="XM_021048630.1"/>
</dbReference>
<dbReference type="EnsemblMetazoa" id="XM_021048630.1">
    <property type="protein sequence ID" value="XP_020904289.1"/>
    <property type="gene ID" value="LOC110242620"/>
</dbReference>
<dbReference type="PANTHER" id="PTHR23080:SF141">
    <property type="entry name" value="TRANSPOSASE HELIX-TURN-HELIX DOMAIN-CONTAINING PROTEIN"/>
    <property type="match status" value="1"/>
</dbReference>
<protein>
    <recommendedName>
        <fullName evidence="7">DDE Tnp4 domain-containing protein</fullName>
    </recommendedName>
</protein>
<evidence type="ECO:0008006" key="7">
    <source>
        <dbReference type="Google" id="ProtNLM"/>
    </source>
</evidence>
<feature type="domain" description="Transposase Helix-turn-helix" evidence="4">
    <location>
        <begin position="92"/>
        <end position="138"/>
    </location>
</feature>
<dbReference type="Pfam" id="PF13613">
    <property type="entry name" value="HTH_Tnp_4"/>
    <property type="match status" value="1"/>
</dbReference>
<dbReference type="PANTHER" id="PTHR23080">
    <property type="entry name" value="THAP DOMAIN PROTEIN"/>
    <property type="match status" value="1"/>
</dbReference>
<evidence type="ECO:0000259" key="4">
    <source>
        <dbReference type="Pfam" id="PF13613"/>
    </source>
</evidence>
<dbReference type="InterPro" id="IPR027805">
    <property type="entry name" value="Transposase_HTH_dom"/>
</dbReference>
<organism evidence="5 6">
    <name type="scientific">Exaiptasia diaphana</name>
    <name type="common">Tropical sea anemone</name>
    <name type="synonym">Aiptasia pulchella</name>
    <dbReference type="NCBI Taxonomy" id="2652724"/>
    <lineage>
        <taxon>Eukaryota</taxon>
        <taxon>Metazoa</taxon>
        <taxon>Cnidaria</taxon>
        <taxon>Anthozoa</taxon>
        <taxon>Hexacorallia</taxon>
        <taxon>Actiniaria</taxon>
        <taxon>Aiptasiidae</taxon>
        <taxon>Exaiptasia</taxon>
    </lineage>
</organism>
<proteinExistence type="predicted"/>
<dbReference type="GeneID" id="110242620"/>
<sequence>MSDIDSLERKIKELERRFTQKSKLKRDLFVEDVLKSDDSVKFYTGLSTIGTFNLLCDVLESGGKKLNYWDTNKGKTLNYQTTDKKKTGPKRTLSLPEELILCLVRVRLGITGRHLSDIFHVSETLVSHTFTTWICFLSSVFKKTLLLWPSRADIKKHLPRSFNKYPNTRIIIDCTEVYIEKPTSPYAQKATWSDYKEHNTIKALVGITPSGYFSFVSQFWSGCTGDRKITQESGLLELLEEGDSVMADRGFNVRDLLTKKKVYLNMPPFSKKGKQLSRAATKSTRQIAQVRIHVERAIERLKDFKIFQGNMPLTLTPLADHVLVVCAALCNLQKPLVR</sequence>
<feature type="domain" description="DDE Tnp4" evidence="3">
    <location>
        <begin position="172"/>
        <end position="331"/>
    </location>
</feature>
<dbReference type="KEGG" id="epa:110242620"/>
<dbReference type="Proteomes" id="UP000887567">
    <property type="component" value="Unplaced"/>
</dbReference>
<keyword evidence="2" id="KW-0479">Metal-binding</keyword>
<evidence type="ECO:0000256" key="1">
    <source>
        <dbReference type="ARBA" id="ARBA00001968"/>
    </source>
</evidence>
<name>A0A913XHE6_EXADI</name>
<keyword evidence="6" id="KW-1185">Reference proteome</keyword>
<evidence type="ECO:0000313" key="6">
    <source>
        <dbReference type="Proteomes" id="UP000887567"/>
    </source>
</evidence>
<dbReference type="GO" id="GO:0046872">
    <property type="term" value="F:metal ion binding"/>
    <property type="evidence" value="ECO:0007669"/>
    <property type="project" value="UniProtKB-KW"/>
</dbReference>
<accession>A0A913XHE6</accession>
<reference evidence="5" key="1">
    <citation type="submission" date="2022-11" db="UniProtKB">
        <authorList>
            <consortium name="EnsemblMetazoa"/>
        </authorList>
    </citation>
    <scope>IDENTIFICATION</scope>
</reference>
<comment type="cofactor">
    <cofactor evidence="1">
        <name>a divalent metal cation</name>
        <dbReference type="ChEBI" id="CHEBI:60240"/>
    </cofactor>
</comment>
<dbReference type="OMA" id="TISETMP"/>
<dbReference type="OrthoDB" id="5976460at2759"/>
<evidence type="ECO:0000259" key="3">
    <source>
        <dbReference type="Pfam" id="PF13359"/>
    </source>
</evidence>
<dbReference type="AlphaFoldDB" id="A0A913XHE6"/>
<dbReference type="InterPro" id="IPR027806">
    <property type="entry name" value="HARBI1_dom"/>
</dbReference>